<accession>A0A915JR78</accession>
<evidence type="ECO:0000313" key="1">
    <source>
        <dbReference type="Proteomes" id="UP000887565"/>
    </source>
</evidence>
<evidence type="ECO:0000313" key="2">
    <source>
        <dbReference type="WBParaSite" id="nRc.2.0.1.t28716-RA"/>
    </source>
</evidence>
<reference evidence="2" key="1">
    <citation type="submission" date="2022-11" db="UniProtKB">
        <authorList>
            <consortium name="WormBaseParasite"/>
        </authorList>
    </citation>
    <scope>IDENTIFICATION</scope>
</reference>
<dbReference type="AlphaFoldDB" id="A0A915JR78"/>
<name>A0A915JR78_ROMCU</name>
<keyword evidence="1" id="KW-1185">Reference proteome</keyword>
<dbReference type="Proteomes" id="UP000887565">
    <property type="component" value="Unplaced"/>
</dbReference>
<organism evidence="1 2">
    <name type="scientific">Romanomermis culicivorax</name>
    <name type="common">Nematode worm</name>
    <dbReference type="NCBI Taxonomy" id="13658"/>
    <lineage>
        <taxon>Eukaryota</taxon>
        <taxon>Metazoa</taxon>
        <taxon>Ecdysozoa</taxon>
        <taxon>Nematoda</taxon>
        <taxon>Enoplea</taxon>
        <taxon>Dorylaimia</taxon>
        <taxon>Mermithida</taxon>
        <taxon>Mermithoidea</taxon>
        <taxon>Mermithidae</taxon>
        <taxon>Romanomermis</taxon>
    </lineage>
</organism>
<proteinExistence type="predicted"/>
<dbReference type="WBParaSite" id="nRc.2.0.1.t28716-RA">
    <property type="protein sequence ID" value="nRc.2.0.1.t28716-RA"/>
    <property type="gene ID" value="nRc.2.0.1.g28716"/>
</dbReference>
<protein>
    <submittedName>
        <fullName evidence="2">Uncharacterized protein</fullName>
    </submittedName>
</protein>
<sequence length="78" mass="8619">MMMDKNYVNLERIWDGVLSSSNIIGAHPRNVGGAPGMVWIRTLVASMGANIMSAKNSALALAAKYKLVRHVYFLNNRL</sequence>